<protein>
    <submittedName>
        <fullName evidence="1">Uncharacterized protein</fullName>
    </submittedName>
</protein>
<evidence type="ECO:0000313" key="1">
    <source>
        <dbReference type="EMBL" id="MWK56951.1"/>
    </source>
</evidence>
<sequence length="134" mass="14062">MKTVTLDEYRALMKAQGVPHEHTAFRCPMCSTVQSAADLLAAGAGDNLAAVEPYLAFSCVGRFTGAGSPSAMKGLGKGCDWTLGGLFQTHQFEVVTDDGRHHPMFEPVTAAEAQAHMEAKGLTEGVDSEGGSCD</sequence>
<dbReference type="Proteomes" id="UP000461288">
    <property type="component" value="Unassembled WGS sequence"/>
</dbReference>
<comment type="caution">
    <text evidence="1">The sequence shown here is derived from an EMBL/GenBank/DDBJ whole genome shotgun (WGS) entry which is preliminary data.</text>
</comment>
<proteinExistence type="predicted"/>
<dbReference type="InterPro" id="IPR048166">
    <property type="entry name" value="VVA0879-like"/>
</dbReference>
<accession>A0A7X3H7S2</accession>
<dbReference type="EMBL" id="WTFN01000027">
    <property type="protein sequence ID" value="MWK56951.1"/>
    <property type="molecule type" value="Genomic_DNA"/>
</dbReference>
<name>A0A7X3H7S2_9GAMM</name>
<evidence type="ECO:0000313" key="2">
    <source>
        <dbReference type="Proteomes" id="UP000461288"/>
    </source>
</evidence>
<organism evidence="1 2">
    <name type="scientific">Metapseudomonas otitidis</name>
    <dbReference type="NCBI Taxonomy" id="319939"/>
    <lineage>
        <taxon>Bacteria</taxon>
        <taxon>Pseudomonadati</taxon>
        <taxon>Pseudomonadota</taxon>
        <taxon>Gammaproteobacteria</taxon>
        <taxon>Pseudomonadales</taxon>
        <taxon>Pseudomonadaceae</taxon>
        <taxon>Metapseudomonas</taxon>
    </lineage>
</organism>
<dbReference type="RefSeq" id="WP_160481064.1">
    <property type="nucleotide sequence ID" value="NZ_WTFN01000027.1"/>
</dbReference>
<gene>
    <name evidence="1" type="ORF">GO594_13270</name>
</gene>
<dbReference type="NCBIfam" id="NF041591">
    <property type="entry name" value="CxxC_VVA0879"/>
    <property type="match status" value="1"/>
</dbReference>
<dbReference type="AlphaFoldDB" id="A0A7X3H7S2"/>
<reference evidence="1 2" key="1">
    <citation type="submission" date="2019-12" db="EMBL/GenBank/DDBJ databases">
        <title>Draft genome sequence of Pseudomonas otitidis recovered from a chicken carcass.</title>
        <authorList>
            <person name="Vieira T.R."/>
            <person name="Oliviera E.F.C."/>
            <person name="Silva N.M.V."/>
            <person name="Sambrano G.E."/>
            <person name="Cibulski S.P."/>
            <person name="Cardoso M.R.I."/>
        </authorList>
    </citation>
    <scope>NUCLEOTIDE SEQUENCE [LARGE SCALE GENOMIC DNA]</scope>
    <source>
        <strain evidence="1 2">25_K</strain>
    </source>
</reference>